<dbReference type="EMBL" id="NFZW01000002">
    <property type="protein sequence ID" value="RFA38976.1"/>
    <property type="molecule type" value="Genomic_DNA"/>
</dbReference>
<keyword evidence="4" id="KW-1185">Reference proteome</keyword>
<evidence type="ECO:0008006" key="5">
    <source>
        <dbReference type="Google" id="ProtNLM"/>
    </source>
</evidence>
<dbReference type="AlphaFoldDB" id="A0A3E0X3E5"/>
<feature type="region of interest" description="Disordered" evidence="2">
    <location>
        <begin position="108"/>
        <end position="172"/>
    </location>
</feature>
<name>A0A3E0X3E5_9GAMM</name>
<dbReference type="Proteomes" id="UP000256763">
    <property type="component" value="Unassembled WGS sequence"/>
</dbReference>
<dbReference type="RefSeq" id="WP_116300992.1">
    <property type="nucleotide sequence ID" value="NZ_NFZV01000002.1"/>
</dbReference>
<organism evidence="3 4">
    <name type="scientific">Alkalilimnicola ehrlichii</name>
    <dbReference type="NCBI Taxonomy" id="351052"/>
    <lineage>
        <taxon>Bacteria</taxon>
        <taxon>Pseudomonadati</taxon>
        <taxon>Pseudomonadota</taxon>
        <taxon>Gammaproteobacteria</taxon>
        <taxon>Chromatiales</taxon>
        <taxon>Ectothiorhodospiraceae</taxon>
        <taxon>Alkalilimnicola</taxon>
    </lineage>
</organism>
<gene>
    <name evidence="3" type="ORF">CAL65_03510</name>
</gene>
<comment type="caution">
    <text evidence="3">The sequence shown here is derived from an EMBL/GenBank/DDBJ whole genome shotgun (WGS) entry which is preliminary data.</text>
</comment>
<accession>A0A3E0X3E5</accession>
<evidence type="ECO:0000256" key="2">
    <source>
        <dbReference type="SAM" id="MobiDB-lite"/>
    </source>
</evidence>
<dbReference type="Pfam" id="PF04519">
    <property type="entry name" value="Bactofilin"/>
    <property type="match status" value="1"/>
</dbReference>
<feature type="compositionally biased region" description="Basic and acidic residues" evidence="2">
    <location>
        <begin position="156"/>
        <end position="172"/>
    </location>
</feature>
<dbReference type="InterPro" id="IPR007607">
    <property type="entry name" value="BacA/B"/>
</dbReference>
<dbReference type="OrthoDB" id="5612117at2"/>
<dbReference type="PANTHER" id="PTHR35024">
    <property type="entry name" value="HYPOTHETICAL CYTOSOLIC PROTEIN"/>
    <property type="match status" value="1"/>
</dbReference>
<proteinExistence type="inferred from homology"/>
<evidence type="ECO:0000256" key="1">
    <source>
        <dbReference type="ARBA" id="ARBA00044755"/>
    </source>
</evidence>
<dbReference type="PANTHER" id="PTHR35024:SF4">
    <property type="entry name" value="POLYMER-FORMING CYTOSKELETAL PROTEIN"/>
    <property type="match status" value="1"/>
</dbReference>
<evidence type="ECO:0000313" key="3">
    <source>
        <dbReference type="EMBL" id="RFA38976.1"/>
    </source>
</evidence>
<protein>
    <recommendedName>
        <fullName evidence="5">Polymer-forming cytoskeletal protein</fullName>
    </recommendedName>
</protein>
<reference evidence="4" key="1">
    <citation type="submission" date="2017-05" db="EMBL/GenBank/DDBJ databases">
        <authorList>
            <person name="Sharma S."/>
            <person name="Sidhu C."/>
            <person name="Pinnaka A.K."/>
        </authorList>
    </citation>
    <scope>NUCLEOTIDE SEQUENCE [LARGE SCALE GENOMIC DNA]</scope>
    <source>
        <strain evidence="4">AK93</strain>
    </source>
</reference>
<comment type="similarity">
    <text evidence="1">Belongs to the bactofilin family.</text>
</comment>
<feature type="compositionally biased region" description="Basic and acidic residues" evidence="2">
    <location>
        <begin position="133"/>
        <end position="146"/>
    </location>
</feature>
<evidence type="ECO:0000313" key="4">
    <source>
        <dbReference type="Proteomes" id="UP000256763"/>
    </source>
</evidence>
<sequence>MGFLRKRNDGENVNLGTTVISQGTKFVGELTLDAKLHIDGHFEGNVTSSNDVSIGSTGHFEGTIVAKNMLVSGYARGKFECDCLEIIETGRVFGDVVSEDFVIESGGRFVGGSRSRGDEPVPQLSHSGQGKDTASEKADKPEDKAKAQAGARAAAAKKDERAEEEKAEVSSF</sequence>